<reference evidence="1" key="1">
    <citation type="submission" date="2006-10" db="EMBL/GenBank/DDBJ databases">
        <authorList>
            <person name="Amadeo P."/>
            <person name="Zhao Q."/>
            <person name="Wortman J."/>
            <person name="Fraser-Liggett C."/>
            <person name="Carlton J."/>
        </authorList>
    </citation>
    <scope>NUCLEOTIDE SEQUENCE</scope>
    <source>
        <strain evidence="1">G3</strain>
    </source>
</reference>
<proteinExistence type="predicted"/>
<protein>
    <submittedName>
        <fullName evidence="1">Uncharacterized protein</fullName>
    </submittedName>
</protein>
<dbReference type="AlphaFoldDB" id="A2GH65"/>
<dbReference type="EMBL" id="DS115898">
    <property type="protein sequence ID" value="EAX83502.1"/>
    <property type="molecule type" value="Genomic_DNA"/>
</dbReference>
<evidence type="ECO:0000313" key="1">
    <source>
        <dbReference type="EMBL" id="EAX83502.1"/>
    </source>
</evidence>
<dbReference type="VEuPathDB" id="TrichDB:TVAG_517840"/>
<dbReference type="InParanoid" id="A2GH65"/>
<sequence length="272" mass="31229">MQFILETIPVEITKAVENASDINTISMAGVYRIFAGLVKFSDVKSKLHETYIAEKLYLSRYPSNSYVLQMYWDSLILFMEEKIYDKFVPLIEKAITSIASANKTFFQYHSSCFRFLTLMCQCQSAFDKYKEISDIIIKVYKEFPNHTIALHSAEKLAVKLTLIPIIGPAEIMNILPVLVENIKNRKSVIIYAWSYKMITDLKPVSPEMTQLITNSLDPAVQEIIEKETEIINTQYGGDVPPQASEPLYDYSASERLSLINFLIRNATNIFRF</sequence>
<gene>
    <name evidence="1" type="ORF">TVAG_517840</name>
</gene>
<reference evidence="1" key="2">
    <citation type="journal article" date="2007" name="Science">
        <title>Draft genome sequence of the sexually transmitted pathogen Trichomonas vaginalis.</title>
        <authorList>
            <person name="Carlton J.M."/>
            <person name="Hirt R.P."/>
            <person name="Silva J.C."/>
            <person name="Delcher A.L."/>
            <person name="Schatz M."/>
            <person name="Zhao Q."/>
            <person name="Wortman J.R."/>
            <person name="Bidwell S.L."/>
            <person name="Alsmark U.C.M."/>
            <person name="Besteiro S."/>
            <person name="Sicheritz-Ponten T."/>
            <person name="Noel C.J."/>
            <person name="Dacks J.B."/>
            <person name="Foster P.G."/>
            <person name="Simillion C."/>
            <person name="Van de Peer Y."/>
            <person name="Miranda-Saavedra D."/>
            <person name="Barton G.J."/>
            <person name="Westrop G.D."/>
            <person name="Mueller S."/>
            <person name="Dessi D."/>
            <person name="Fiori P.L."/>
            <person name="Ren Q."/>
            <person name="Paulsen I."/>
            <person name="Zhang H."/>
            <person name="Bastida-Corcuera F.D."/>
            <person name="Simoes-Barbosa A."/>
            <person name="Brown M.T."/>
            <person name="Hayes R.D."/>
            <person name="Mukherjee M."/>
            <person name="Okumura C.Y."/>
            <person name="Schneider R."/>
            <person name="Smith A.J."/>
            <person name="Vanacova S."/>
            <person name="Villalvazo M."/>
            <person name="Haas B.J."/>
            <person name="Pertea M."/>
            <person name="Feldblyum T.V."/>
            <person name="Utterback T.R."/>
            <person name="Shu C.L."/>
            <person name="Osoegawa K."/>
            <person name="de Jong P.J."/>
            <person name="Hrdy I."/>
            <person name="Horvathova L."/>
            <person name="Zubacova Z."/>
            <person name="Dolezal P."/>
            <person name="Malik S.B."/>
            <person name="Logsdon J.M. Jr."/>
            <person name="Henze K."/>
            <person name="Gupta A."/>
            <person name="Wang C.C."/>
            <person name="Dunne R.L."/>
            <person name="Upcroft J.A."/>
            <person name="Upcroft P."/>
            <person name="White O."/>
            <person name="Salzberg S.L."/>
            <person name="Tang P."/>
            <person name="Chiu C.-H."/>
            <person name="Lee Y.-S."/>
            <person name="Embley T.M."/>
            <person name="Coombs G.H."/>
            <person name="Mottram J.C."/>
            <person name="Tachezy J."/>
            <person name="Fraser-Liggett C.M."/>
            <person name="Johnson P.J."/>
        </authorList>
    </citation>
    <scope>NUCLEOTIDE SEQUENCE [LARGE SCALE GENOMIC DNA]</scope>
    <source>
        <strain evidence="1">G3</strain>
    </source>
</reference>
<name>A2GH65_TRIV3</name>
<dbReference type="KEGG" id="tva:4741133"/>
<organism evidence="1 2">
    <name type="scientific">Trichomonas vaginalis (strain ATCC PRA-98 / G3)</name>
    <dbReference type="NCBI Taxonomy" id="412133"/>
    <lineage>
        <taxon>Eukaryota</taxon>
        <taxon>Metamonada</taxon>
        <taxon>Parabasalia</taxon>
        <taxon>Trichomonadida</taxon>
        <taxon>Trichomonadidae</taxon>
        <taxon>Trichomonas</taxon>
    </lineage>
</organism>
<keyword evidence="2" id="KW-1185">Reference proteome</keyword>
<evidence type="ECO:0000313" key="2">
    <source>
        <dbReference type="Proteomes" id="UP000001542"/>
    </source>
</evidence>
<accession>A2GH65</accession>
<dbReference type="VEuPathDB" id="TrichDB:TVAGG3_0143870"/>
<dbReference type="Proteomes" id="UP000001542">
    <property type="component" value="Unassembled WGS sequence"/>
</dbReference>